<reference evidence="1" key="1">
    <citation type="submission" date="2014-09" db="EMBL/GenBank/DDBJ databases">
        <authorList>
            <person name="Magalhaes I.L.F."/>
            <person name="Oliveira U."/>
            <person name="Santos F.R."/>
            <person name="Vidigal T.H.D.A."/>
            <person name="Brescovit A.D."/>
            <person name="Santos A.J."/>
        </authorList>
    </citation>
    <scope>NUCLEOTIDE SEQUENCE</scope>
    <source>
        <tissue evidence="1">Shoot tissue taken approximately 20 cm above the soil surface</tissue>
    </source>
</reference>
<dbReference type="AlphaFoldDB" id="A0A0A9C7D2"/>
<accession>A0A0A9C7D2</accession>
<name>A0A0A9C7D2_ARUDO</name>
<reference evidence="1" key="2">
    <citation type="journal article" date="2015" name="Data Brief">
        <title>Shoot transcriptome of the giant reed, Arundo donax.</title>
        <authorList>
            <person name="Barrero R.A."/>
            <person name="Guerrero F.D."/>
            <person name="Moolhuijzen P."/>
            <person name="Goolsby J.A."/>
            <person name="Tidwell J."/>
            <person name="Bellgard S.E."/>
            <person name="Bellgard M.I."/>
        </authorList>
    </citation>
    <scope>NUCLEOTIDE SEQUENCE</scope>
    <source>
        <tissue evidence="1">Shoot tissue taken approximately 20 cm above the soil surface</tissue>
    </source>
</reference>
<sequence length="19" mass="2155">MCTINCRHVSPQAFSTDNM</sequence>
<protein>
    <submittedName>
        <fullName evidence="1">Uncharacterized protein</fullName>
    </submittedName>
</protein>
<organism evidence="1">
    <name type="scientific">Arundo donax</name>
    <name type="common">Giant reed</name>
    <name type="synonym">Donax arundinaceus</name>
    <dbReference type="NCBI Taxonomy" id="35708"/>
    <lineage>
        <taxon>Eukaryota</taxon>
        <taxon>Viridiplantae</taxon>
        <taxon>Streptophyta</taxon>
        <taxon>Embryophyta</taxon>
        <taxon>Tracheophyta</taxon>
        <taxon>Spermatophyta</taxon>
        <taxon>Magnoliopsida</taxon>
        <taxon>Liliopsida</taxon>
        <taxon>Poales</taxon>
        <taxon>Poaceae</taxon>
        <taxon>PACMAD clade</taxon>
        <taxon>Arundinoideae</taxon>
        <taxon>Arundineae</taxon>
        <taxon>Arundo</taxon>
    </lineage>
</organism>
<evidence type="ECO:0000313" key="1">
    <source>
        <dbReference type="EMBL" id="JAD71471.1"/>
    </source>
</evidence>
<proteinExistence type="predicted"/>
<dbReference type="EMBL" id="GBRH01226424">
    <property type="protein sequence ID" value="JAD71471.1"/>
    <property type="molecule type" value="Transcribed_RNA"/>
</dbReference>